<dbReference type="GO" id="GO:0032259">
    <property type="term" value="P:methylation"/>
    <property type="evidence" value="ECO:0007669"/>
    <property type="project" value="UniProtKB-KW"/>
</dbReference>
<evidence type="ECO:0000256" key="3">
    <source>
        <dbReference type="ARBA" id="ARBA00009519"/>
    </source>
</evidence>
<dbReference type="GO" id="GO:0008983">
    <property type="term" value="F:protein-glutamate O-methyltransferase activity"/>
    <property type="evidence" value="ECO:0007669"/>
    <property type="project" value="RHEA"/>
</dbReference>
<name>A0A653CJR8_CALMS</name>
<evidence type="ECO:0000313" key="12">
    <source>
        <dbReference type="EMBL" id="VEN47544.1"/>
    </source>
</evidence>
<comment type="similarity">
    <text evidence="3 10">Belongs to the damage-control phosphatase family. Sugar phosphate phosphatase III subfamily.</text>
</comment>
<dbReference type="InterPro" id="IPR036075">
    <property type="entry name" value="ARMT-1-like_metal-bd_sf"/>
</dbReference>
<keyword evidence="13" id="KW-1185">Reference proteome</keyword>
<evidence type="ECO:0000256" key="1">
    <source>
        <dbReference type="ARBA" id="ARBA00000807"/>
    </source>
</evidence>
<feature type="non-terminal residue" evidence="12">
    <location>
        <position position="443"/>
    </location>
</feature>
<dbReference type="EMBL" id="CAACVG010007891">
    <property type="protein sequence ID" value="VEN47544.1"/>
    <property type="molecule type" value="Genomic_DNA"/>
</dbReference>
<comment type="function">
    <text evidence="8 10">Metal-dependent phosphatase that shows phosphatase activity against several substrates, including fructose-1-phosphate and fructose-6-phosphate. Its preference for fructose-1-phosphate, a strong glycating agent that causes DNA damage rather than a canonical yeast metabolite, suggests a damage-control function in hexose phosphate metabolism. Has also been shown to have O-methyltransferase activity that methylates glutamate residues of target proteins to form gamma-glutamyl methyl ester residues. Possibly methylates PCNA, suggesting it is involved in the DNA damage response.</text>
</comment>
<evidence type="ECO:0000256" key="8">
    <source>
        <dbReference type="ARBA" id="ARBA00045980"/>
    </source>
</evidence>
<dbReference type="GO" id="GO:0030643">
    <property type="term" value="P:intracellular phosphate ion homeostasis"/>
    <property type="evidence" value="ECO:0007669"/>
    <property type="project" value="UniProtKB-ARBA"/>
</dbReference>
<dbReference type="GO" id="GO:0006974">
    <property type="term" value="P:DNA damage response"/>
    <property type="evidence" value="ECO:0007669"/>
    <property type="project" value="TreeGrafter"/>
</dbReference>
<keyword evidence="7 10" id="KW-0464">Manganese</keyword>
<dbReference type="GO" id="GO:0005634">
    <property type="term" value="C:nucleus"/>
    <property type="evidence" value="ECO:0007669"/>
    <property type="project" value="TreeGrafter"/>
</dbReference>
<evidence type="ECO:0000256" key="5">
    <source>
        <dbReference type="ARBA" id="ARBA00022723"/>
    </source>
</evidence>
<evidence type="ECO:0000256" key="6">
    <source>
        <dbReference type="ARBA" id="ARBA00022801"/>
    </source>
</evidence>
<dbReference type="GO" id="GO:0103026">
    <property type="term" value="F:fructose-1-phosphatase activity"/>
    <property type="evidence" value="ECO:0007669"/>
    <property type="project" value="RHEA"/>
</dbReference>
<keyword evidence="4" id="KW-0533">Nickel</keyword>
<feature type="domain" description="Damage-control phosphatase ARMT1-like metal-binding" evidence="11">
    <location>
        <begin position="33"/>
        <end position="416"/>
    </location>
</feature>
<evidence type="ECO:0000256" key="4">
    <source>
        <dbReference type="ARBA" id="ARBA00022596"/>
    </source>
</evidence>
<comment type="cofactor">
    <cofactor evidence="10">
        <name>Mn(2+)</name>
        <dbReference type="ChEBI" id="CHEBI:29035"/>
    </cofactor>
    <cofactor evidence="10">
        <name>Ni(2+)</name>
        <dbReference type="ChEBI" id="CHEBI:49786"/>
    </cofactor>
</comment>
<evidence type="ECO:0000313" key="13">
    <source>
        <dbReference type="Proteomes" id="UP000410492"/>
    </source>
</evidence>
<keyword evidence="10" id="KW-0489">Methyltransferase</keyword>
<organism evidence="12 13">
    <name type="scientific">Callosobruchus maculatus</name>
    <name type="common">Southern cowpea weevil</name>
    <name type="synonym">Pulse bruchid</name>
    <dbReference type="NCBI Taxonomy" id="64391"/>
    <lineage>
        <taxon>Eukaryota</taxon>
        <taxon>Metazoa</taxon>
        <taxon>Ecdysozoa</taxon>
        <taxon>Arthropoda</taxon>
        <taxon>Hexapoda</taxon>
        <taxon>Insecta</taxon>
        <taxon>Pterygota</taxon>
        <taxon>Neoptera</taxon>
        <taxon>Endopterygota</taxon>
        <taxon>Coleoptera</taxon>
        <taxon>Polyphaga</taxon>
        <taxon>Cucujiformia</taxon>
        <taxon>Chrysomeloidea</taxon>
        <taxon>Chrysomelidae</taxon>
        <taxon>Bruchinae</taxon>
        <taxon>Bruchini</taxon>
        <taxon>Callosobruchus</taxon>
    </lineage>
</organism>
<dbReference type="EC" id="2.1.1.-" evidence="10"/>
<comment type="domain">
    <text evidence="10">Subfamily III proteins have a conserved RTxK motif about 40-50 residues from the C-terminus; the threonine may be replaced by serine or cysteine.</text>
</comment>
<reference evidence="12 13" key="1">
    <citation type="submission" date="2019-01" db="EMBL/GenBank/DDBJ databases">
        <authorList>
            <person name="Sayadi A."/>
        </authorList>
    </citation>
    <scope>NUCLEOTIDE SEQUENCE [LARGE SCALE GENOMIC DNA]</scope>
</reference>
<dbReference type="GO" id="GO:0016462">
    <property type="term" value="F:pyrophosphatase activity"/>
    <property type="evidence" value="ECO:0007669"/>
    <property type="project" value="UniProtKB-ARBA"/>
</dbReference>
<gene>
    <name evidence="12" type="ORF">CALMAC_LOCUS9274</name>
</gene>
<evidence type="ECO:0000256" key="2">
    <source>
        <dbReference type="ARBA" id="ARBA00001326"/>
    </source>
</evidence>
<dbReference type="FunFam" id="1.20.930.60:FF:000002">
    <property type="entry name" value="Protein-glutamate O-methyltransferase C1393.13"/>
    <property type="match status" value="1"/>
</dbReference>
<dbReference type="Gene3D" id="1.20.930.60">
    <property type="match status" value="1"/>
</dbReference>
<evidence type="ECO:0000256" key="7">
    <source>
        <dbReference type="ARBA" id="ARBA00023211"/>
    </source>
</evidence>
<keyword evidence="10" id="KW-0808">Transferase</keyword>
<dbReference type="PANTHER" id="PTHR12260">
    <property type="entry name" value="DAMAGE-CONTROL PHOSPHATASE ARMT1"/>
    <property type="match status" value="1"/>
</dbReference>
<dbReference type="Proteomes" id="UP000410492">
    <property type="component" value="Unassembled WGS sequence"/>
</dbReference>
<dbReference type="OrthoDB" id="541375at2759"/>
<keyword evidence="6 10" id="KW-0378">Hydrolase</keyword>
<comment type="catalytic activity">
    <reaction evidence="2 10">
        <text>beta-D-fructose 1-phosphate + H2O = D-fructose + phosphate</text>
        <dbReference type="Rhea" id="RHEA:35603"/>
        <dbReference type="ChEBI" id="CHEBI:15377"/>
        <dbReference type="ChEBI" id="CHEBI:37721"/>
        <dbReference type="ChEBI" id="CHEBI:43474"/>
        <dbReference type="ChEBI" id="CHEBI:138881"/>
    </reaction>
</comment>
<dbReference type="Pfam" id="PF01937">
    <property type="entry name" value="ARMT1-like_dom"/>
    <property type="match status" value="1"/>
</dbReference>
<dbReference type="AlphaFoldDB" id="A0A653CJR8"/>
<comment type="catalytic activity">
    <reaction evidence="1 10">
        <text>L-glutamyl-[protein] + S-adenosyl-L-methionine = [protein]-L-glutamate 5-O-methyl ester + S-adenosyl-L-homocysteine</text>
        <dbReference type="Rhea" id="RHEA:24452"/>
        <dbReference type="Rhea" id="RHEA-COMP:10208"/>
        <dbReference type="Rhea" id="RHEA-COMP:10311"/>
        <dbReference type="ChEBI" id="CHEBI:29973"/>
        <dbReference type="ChEBI" id="CHEBI:57856"/>
        <dbReference type="ChEBI" id="CHEBI:59789"/>
        <dbReference type="ChEBI" id="CHEBI:82795"/>
    </reaction>
</comment>
<dbReference type="InterPro" id="IPR002791">
    <property type="entry name" value="ARMT1-like_metal-bd"/>
</dbReference>
<accession>A0A653CJR8</accession>
<evidence type="ECO:0000256" key="10">
    <source>
        <dbReference type="RuleBase" id="RU367030"/>
    </source>
</evidence>
<dbReference type="PANTHER" id="PTHR12260:SF6">
    <property type="entry name" value="DAMAGE-CONTROL PHOSPHATASE ARMT1"/>
    <property type="match status" value="1"/>
</dbReference>
<evidence type="ECO:0000256" key="9">
    <source>
        <dbReference type="ARBA" id="ARBA00048809"/>
    </source>
</evidence>
<keyword evidence="5 10" id="KW-0479">Metal-binding</keyword>
<dbReference type="Gene3D" id="3.40.50.10880">
    <property type="entry name" value="Uncharacterised protein PF01937, DUF89, domain 3"/>
    <property type="match status" value="1"/>
</dbReference>
<evidence type="ECO:0000259" key="11">
    <source>
        <dbReference type="Pfam" id="PF01937"/>
    </source>
</evidence>
<dbReference type="InterPro" id="IPR039763">
    <property type="entry name" value="ARMT1"/>
</dbReference>
<dbReference type="GO" id="GO:0097023">
    <property type="term" value="F:fructose 6-phosphate aldolase activity"/>
    <property type="evidence" value="ECO:0007669"/>
    <property type="project" value="RHEA"/>
</dbReference>
<protein>
    <recommendedName>
        <fullName evidence="10">Sugar phosphate phosphatase</fullName>
        <ecNumber evidence="10">2.1.1.-</ecNumber>
        <ecNumber evidence="10">3.1.3.-</ecNumber>
    </recommendedName>
</protein>
<dbReference type="FunFam" id="3.40.50.10880:FF:000005">
    <property type="entry name" value="DUF89-domain-containing protein"/>
    <property type="match status" value="1"/>
</dbReference>
<dbReference type="EC" id="3.1.3.-" evidence="10"/>
<dbReference type="GO" id="GO:0046872">
    <property type="term" value="F:metal ion binding"/>
    <property type="evidence" value="ECO:0007669"/>
    <property type="project" value="UniProtKB-UniRule"/>
</dbReference>
<proteinExistence type="inferred from homology"/>
<sequence length="443" mass="50918">MCDCETGNRSMDMKTPRNVYLSAFYKRSFAFHTVKNRMPIILTNIIDSLVRNKADIAKNYGTQAAEELKTVIGELSELKYEIQTNKPLKALTSTAPDASIYNEYISEQANTQSQPTYFHTIWLLSECYMYRRIKQAFEKTTTLKEYDLFSASKEESFTNSLELINKMAKHLMELLSSTSEPSKDEFIALLKLNLWGNKCDLSISLGKMADNSILLDTAALDDHILSNQCEAIWGAVSDAKAPSRTITIVFDNAGYELFTDLCIADYIITTKMADNIMLYVKTIPWFISDVMTHDVYWMLDQMKKSNDKYLKPLGQKWSQYLEDGTWKVIESHFWTLPFDYTHMKKVDPDLYNELGKSKVVFFKGDLNYRKLFGEKNWNPTTPVEEGLQGFHPTRLAILRTIKADIVCGQPDGLSEKIEKQDPKWMETGDWGLIQYCGRVESIN</sequence>
<comment type="catalytic activity">
    <reaction evidence="9 10">
        <text>beta-D-fructose 6-phosphate = dihydroxyacetone + D-glyceraldehyde 3-phosphate</text>
        <dbReference type="Rhea" id="RHEA:28002"/>
        <dbReference type="ChEBI" id="CHEBI:16016"/>
        <dbReference type="ChEBI" id="CHEBI:57634"/>
        <dbReference type="ChEBI" id="CHEBI:59776"/>
    </reaction>
</comment>
<dbReference type="SUPFAM" id="SSF111321">
    <property type="entry name" value="AF1104-like"/>
    <property type="match status" value="1"/>
</dbReference>